<keyword evidence="3" id="KW-1185">Reference proteome</keyword>
<reference evidence="2" key="1">
    <citation type="submission" date="2022-10" db="EMBL/GenBank/DDBJ databases">
        <title>The complete genomes of actinobacterial strains from the NBC collection.</title>
        <authorList>
            <person name="Joergensen T.S."/>
            <person name="Alvarez Arevalo M."/>
            <person name="Sterndorff E.B."/>
            <person name="Faurdal D."/>
            <person name="Vuksanovic O."/>
            <person name="Mourched A.-S."/>
            <person name="Charusanti P."/>
            <person name="Shaw S."/>
            <person name="Blin K."/>
            <person name="Weber T."/>
        </authorList>
    </citation>
    <scope>NUCLEOTIDE SEQUENCE</scope>
    <source>
        <strain evidence="2">NBC_00222</strain>
    </source>
</reference>
<evidence type="ECO:0008006" key="4">
    <source>
        <dbReference type="Google" id="ProtNLM"/>
    </source>
</evidence>
<evidence type="ECO:0000256" key="1">
    <source>
        <dbReference type="SAM" id="MobiDB-lite"/>
    </source>
</evidence>
<accession>A0ABZ1U6Y7</accession>
<dbReference type="Proteomes" id="UP001432222">
    <property type="component" value="Chromosome"/>
</dbReference>
<evidence type="ECO:0000313" key="3">
    <source>
        <dbReference type="Proteomes" id="UP001432222"/>
    </source>
</evidence>
<dbReference type="RefSeq" id="WP_328957470.1">
    <property type="nucleotide sequence ID" value="NZ_CP108110.1"/>
</dbReference>
<evidence type="ECO:0000313" key="2">
    <source>
        <dbReference type="EMBL" id="WUQ86883.1"/>
    </source>
</evidence>
<protein>
    <recommendedName>
        <fullName evidence="4">DUF4034 domain-containing protein</fullName>
    </recommendedName>
</protein>
<organism evidence="2 3">
    <name type="scientific">Kitasatospora purpeofusca</name>
    <dbReference type="NCBI Taxonomy" id="67352"/>
    <lineage>
        <taxon>Bacteria</taxon>
        <taxon>Bacillati</taxon>
        <taxon>Actinomycetota</taxon>
        <taxon>Actinomycetes</taxon>
        <taxon>Kitasatosporales</taxon>
        <taxon>Streptomycetaceae</taxon>
        <taxon>Kitasatospora</taxon>
    </lineage>
</organism>
<gene>
    <name evidence="2" type="ORF">OHA16_30310</name>
</gene>
<proteinExistence type="predicted"/>
<sequence>MIRLLIFVLAVVAYLVYRSVRRRSHLKWAREGFDPAAYGMPPRERLDPTRSGPPTPLEQRERSQAIADAAWAGDWRPAAAYVAEAGDHWDERWSRLGLLAAVAAEGDGWLTAWRAAEPGDCDAATLEAKLMVNRAWKVRGSGYRDEVGDDAIESFVELLPAAIEAARRAALLDPANPGPWVVIVTAARGAQFTPEQFQEAWDELAKRAWYHYDGHWQAMQYWCAKWFGSNDKMMAFAERAMDAAPPGSPLGGIYLHALSELEERGSIAGTLAADRTRWRIDNLAAQLRRVRPDDERLPQLRHLLAHFAGEVESYEVALEQFRAIGPWCGAQPWRKQDDPVAAFDLARALAVKRAKAEPLAAELRPEKNADVRHGRP</sequence>
<feature type="region of interest" description="Disordered" evidence="1">
    <location>
        <begin position="39"/>
        <end position="62"/>
    </location>
</feature>
<dbReference type="EMBL" id="CP108110">
    <property type="protein sequence ID" value="WUQ86883.1"/>
    <property type="molecule type" value="Genomic_DNA"/>
</dbReference>
<name>A0ABZ1U6Y7_9ACTN</name>